<name>A0A484PQ66_9ZZZZ</name>
<evidence type="ECO:0000256" key="1">
    <source>
        <dbReference type="ARBA" id="ARBA00022654"/>
    </source>
</evidence>
<dbReference type="AlphaFoldDB" id="A0A484PQ66"/>
<keyword evidence="3" id="KW-0949">S-adenosyl-L-methionine</keyword>
<protein>
    <submittedName>
        <fullName evidence="5">Autoinducer synthesis protein SolI</fullName>
    </submittedName>
</protein>
<dbReference type="PANTHER" id="PTHR39322">
    <property type="entry name" value="ACYL-HOMOSERINE-LACTONE SYNTHASE"/>
    <property type="match status" value="1"/>
</dbReference>
<dbReference type="EMBL" id="CAADHZ010000019">
    <property type="protein sequence ID" value="VFR27421.1"/>
    <property type="molecule type" value="Genomic_DNA"/>
</dbReference>
<proteinExistence type="predicted"/>
<accession>A0A484PQ66</accession>
<evidence type="ECO:0000313" key="5">
    <source>
        <dbReference type="EMBL" id="VFR27421.1"/>
    </source>
</evidence>
<dbReference type="GO" id="GO:0016740">
    <property type="term" value="F:transferase activity"/>
    <property type="evidence" value="ECO:0007669"/>
    <property type="project" value="UniProtKB-KW"/>
</dbReference>
<evidence type="ECO:0000256" key="2">
    <source>
        <dbReference type="ARBA" id="ARBA00022679"/>
    </source>
</evidence>
<dbReference type="Pfam" id="PF00765">
    <property type="entry name" value="Autoind_synth"/>
    <property type="match status" value="1"/>
</dbReference>
<keyword evidence="2" id="KW-0808">Transferase</keyword>
<keyword evidence="4" id="KW-0071">Autoinducer synthesis</keyword>
<dbReference type="PRINTS" id="PR01549">
    <property type="entry name" value="AUTOINDCRSYN"/>
</dbReference>
<dbReference type="GO" id="GO:0009372">
    <property type="term" value="P:quorum sensing"/>
    <property type="evidence" value="ECO:0007669"/>
    <property type="project" value="UniProtKB-KW"/>
</dbReference>
<dbReference type="PROSITE" id="PS51187">
    <property type="entry name" value="AUTOINDUCER_SYNTH_2"/>
    <property type="match status" value="1"/>
</dbReference>
<sequence>MCVLRCHRTANVEILAGTPNHLPPGLMSGLARYRHKVFVEMLGWKLPCEGGLEFDQFDRPDTLYVAARCKRSGRLVGSARLLPTNRPYLLGEIFPDLMQGIPVPHSEQVWELSRFAAVDFSSPTHDGPAGQFSSPVAIELLRVALAAAAAQGARRLITVSPLGVERLLRRAGFQARRAAPPIQVDGHALFACWIEVPRPNTPPQRLSGRHRLPGLVVVGAGGCL</sequence>
<dbReference type="Gene3D" id="3.40.630.30">
    <property type="match status" value="1"/>
</dbReference>
<dbReference type="SUPFAM" id="SSF55729">
    <property type="entry name" value="Acyl-CoA N-acyltransferases (Nat)"/>
    <property type="match status" value="1"/>
</dbReference>
<keyword evidence="1" id="KW-0673">Quorum sensing</keyword>
<dbReference type="PANTHER" id="PTHR39322:SF1">
    <property type="entry name" value="ISOVALERYL-HOMOSERINE LACTONE SYNTHASE"/>
    <property type="match status" value="1"/>
</dbReference>
<organism evidence="5">
    <name type="scientific">plant metagenome</name>
    <dbReference type="NCBI Taxonomy" id="1297885"/>
    <lineage>
        <taxon>unclassified sequences</taxon>
        <taxon>metagenomes</taxon>
        <taxon>organismal metagenomes</taxon>
    </lineage>
</organism>
<dbReference type="InterPro" id="IPR001690">
    <property type="entry name" value="Autoind_synthase"/>
</dbReference>
<reference evidence="5" key="1">
    <citation type="submission" date="2019-03" db="EMBL/GenBank/DDBJ databases">
        <authorList>
            <person name="Danneels B."/>
        </authorList>
    </citation>
    <scope>NUCLEOTIDE SEQUENCE</scope>
</reference>
<evidence type="ECO:0000256" key="4">
    <source>
        <dbReference type="ARBA" id="ARBA00022929"/>
    </source>
</evidence>
<gene>
    <name evidence="5" type="ORF">ANDO1_1483</name>
</gene>
<evidence type="ECO:0000256" key="3">
    <source>
        <dbReference type="ARBA" id="ARBA00022691"/>
    </source>
</evidence>
<dbReference type="InterPro" id="IPR016181">
    <property type="entry name" value="Acyl_CoA_acyltransferase"/>
</dbReference>
<dbReference type="GO" id="GO:0007165">
    <property type="term" value="P:signal transduction"/>
    <property type="evidence" value="ECO:0007669"/>
    <property type="project" value="TreeGrafter"/>
</dbReference>